<proteinExistence type="predicted"/>
<dbReference type="InterPro" id="IPR013976">
    <property type="entry name" value="HDOD"/>
</dbReference>
<dbReference type="Proteomes" id="UP000176992">
    <property type="component" value="Unassembled WGS sequence"/>
</dbReference>
<dbReference type="Pfam" id="PF08668">
    <property type="entry name" value="HDOD"/>
    <property type="match status" value="1"/>
</dbReference>
<dbReference type="PANTHER" id="PTHR33525">
    <property type="match status" value="1"/>
</dbReference>
<evidence type="ECO:0000313" key="3">
    <source>
        <dbReference type="Proteomes" id="UP000176992"/>
    </source>
</evidence>
<organism evidence="2 3">
    <name type="scientific">Candidatus Glassbacteria bacterium GWA2_58_10</name>
    <dbReference type="NCBI Taxonomy" id="1817865"/>
    <lineage>
        <taxon>Bacteria</taxon>
        <taxon>Candidatus Glassiibacteriota</taxon>
    </lineage>
</organism>
<comment type="caution">
    <text evidence="2">The sequence shown here is derived from an EMBL/GenBank/DDBJ whole genome shotgun (WGS) entry which is preliminary data.</text>
</comment>
<accession>A0A1F5YA43</accession>
<protein>
    <recommendedName>
        <fullName evidence="1">HDOD domain-containing protein</fullName>
    </recommendedName>
</protein>
<dbReference type="AlphaFoldDB" id="A0A1F5YA43"/>
<sequence>MPSTEEIKKRLADSLDKIPSLPTTVGKVIQLANDINSSAKDILAVIQLDPVLTAKVLKLINSAFYGMPNKISLPQAVVLLGINTIKNLALSSAIVGQMGQNTVKIKTFDQDMFWKHSLGAGIAAKTICKKLKVDPKMMDEYFVAGLIHDLGKLVMALSMPMFMAKALQCAESGKLNGAESEQKVIGIDHSEVGSMLAQKWSLNEALVNSILYHHRPQEKEGQLTWVVHMANYLVHKLGYPNTGDFGDPQICNGAFAGLNLSEKELLDSLANLPEEIEKATVFLKT</sequence>
<dbReference type="Gene3D" id="1.10.3210.10">
    <property type="entry name" value="Hypothetical protein af1432"/>
    <property type="match status" value="1"/>
</dbReference>
<dbReference type="PANTHER" id="PTHR33525:SF3">
    <property type="entry name" value="RIBONUCLEASE Y"/>
    <property type="match status" value="1"/>
</dbReference>
<dbReference type="PROSITE" id="PS51833">
    <property type="entry name" value="HDOD"/>
    <property type="match status" value="1"/>
</dbReference>
<evidence type="ECO:0000313" key="2">
    <source>
        <dbReference type="EMBL" id="OGF97077.1"/>
    </source>
</evidence>
<evidence type="ECO:0000259" key="1">
    <source>
        <dbReference type="PROSITE" id="PS51833"/>
    </source>
</evidence>
<reference evidence="2 3" key="1">
    <citation type="journal article" date="2016" name="Nat. Commun.">
        <title>Thousands of microbial genomes shed light on interconnected biogeochemical processes in an aquifer system.</title>
        <authorList>
            <person name="Anantharaman K."/>
            <person name="Brown C.T."/>
            <person name="Hug L.A."/>
            <person name="Sharon I."/>
            <person name="Castelle C.J."/>
            <person name="Probst A.J."/>
            <person name="Thomas B.C."/>
            <person name="Singh A."/>
            <person name="Wilkins M.J."/>
            <person name="Karaoz U."/>
            <person name="Brodie E.L."/>
            <person name="Williams K.H."/>
            <person name="Hubbard S.S."/>
            <person name="Banfield J.F."/>
        </authorList>
    </citation>
    <scope>NUCLEOTIDE SEQUENCE [LARGE SCALE GENOMIC DNA]</scope>
</reference>
<dbReference type="InterPro" id="IPR052340">
    <property type="entry name" value="RNase_Y/CdgJ"/>
</dbReference>
<dbReference type="InterPro" id="IPR003607">
    <property type="entry name" value="HD/PDEase_dom"/>
</dbReference>
<gene>
    <name evidence="2" type="ORF">A2Z86_10665</name>
</gene>
<dbReference type="SUPFAM" id="SSF109604">
    <property type="entry name" value="HD-domain/PDEase-like"/>
    <property type="match status" value="1"/>
</dbReference>
<dbReference type="EMBL" id="MFIV01000242">
    <property type="protein sequence ID" value="OGF97077.1"/>
    <property type="molecule type" value="Genomic_DNA"/>
</dbReference>
<feature type="domain" description="HDOD" evidence="1">
    <location>
        <begin position="18"/>
        <end position="216"/>
    </location>
</feature>
<name>A0A1F5YA43_9BACT</name>
<dbReference type="CDD" id="cd00077">
    <property type="entry name" value="HDc"/>
    <property type="match status" value="1"/>
</dbReference>